<organism evidence="2 3">
    <name type="scientific">Fervidobacterium thailandense</name>
    <dbReference type="NCBI Taxonomy" id="1008305"/>
    <lineage>
        <taxon>Bacteria</taxon>
        <taxon>Thermotogati</taxon>
        <taxon>Thermotogota</taxon>
        <taxon>Thermotogae</taxon>
        <taxon>Thermotogales</taxon>
        <taxon>Fervidobacteriaceae</taxon>
        <taxon>Fervidobacterium</taxon>
    </lineage>
</organism>
<accession>A0A1E3G4U3</accession>
<dbReference type="PANTHER" id="PTHR46832:SF1">
    <property type="entry name" value="5'-METHYLTHIOADENOSINE_S-ADENOSYLHOMOCYSTEINE NUCLEOSIDASE"/>
    <property type="match status" value="1"/>
</dbReference>
<feature type="domain" description="Nucleoside phosphorylase" evidence="1">
    <location>
        <begin position="20"/>
        <end position="211"/>
    </location>
</feature>
<dbReference type="AlphaFoldDB" id="A0A1E3G4U3"/>
<dbReference type="PANTHER" id="PTHR46832">
    <property type="entry name" value="5'-METHYLTHIOADENOSINE/S-ADENOSYLHOMOCYSTEINE NUCLEOSIDASE"/>
    <property type="match status" value="1"/>
</dbReference>
<dbReference type="SUPFAM" id="SSF53167">
    <property type="entry name" value="Purine and uridine phosphorylases"/>
    <property type="match status" value="1"/>
</dbReference>
<keyword evidence="3" id="KW-1185">Reference proteome</keyword>
<dbReference type="RefSeq" id="WP_069292845.1">
    <property type="nucleotide sequence ID" value="NZ_CP140110.1"/>
</dbReference>
<dbReference type="Gene3D" id="3.40.50.1580">
    <property type="entry name" value="Nucleoside phosphorylase domain"/>
    <property type="match status" value="1"/>
</dbReference>
<dbReference type="Proteomes" id="UP000094570">
    <property type="component" value="Unassembled WGS sequence"/>
</dbReference>
<dbReference type="GO" id="GO:0008782">
    <property type="term" value="F:adenosylhomocysteine nucleosidase activity"/>
    <property type="evidence" value="ECO:0007669"/>
    <property type="project" value="TreeGrafter"/>
</dbReference>
<dbReference type="GO" id="GO:0008930">
    <property type="term" value="F:methylthioadenosine nucleosidase activity"/>
    <property type="evidence" value="ECO:0007669"/>
    <property type="project" value="TreeGrafter"/>
</dbReference>
<evidence type="ECO:0000259" key="1">
    <source>
        <dbReference type="Pfam" id="PF01048"/>
    </source>
</evidence>
<gene>
    <name evidence="2" type="ORF">A4H02_03780</name>
</gene>
<dbReference type="Pfam" id="PF01048">
    <property type="entry name" value="PNP_UDP_1"/>
    <property type="match status" value="1"/>
</dbReference>
<protein>
    <submittedName>
        <fullName evidence="2">Adenosylhomocysteine nucleosidase</fullName>
    </submittedName>
</protein>
<reference evidence="3" key="1">
    <citation type="submission" date="2016-04" db="EMBL/GenBank/DDBJ databases">
        <title>The genome sequence project of a novel Fervidobacterium isolate from a hot spring in Thailand.</title>
        <authorList>
            <person name="Gonzalez J.M."/>
            <person name="Cuecas A."/>
            <person name="Kanoksilapatham W."/>
        </authorList>
    </citation>
    <scope>NUCLEOTIDE SEQUENCE [LARGE SCALE GENOMIC DNA]</scope>
    <source>
        <strain evidence="3">FC2004</strain>
    </source>
</reference>
<dbReference type="InterPro" id="IPR000845">
    <property type="entry name" value="Nucleoside_phosphorylase_d"/>
</dbReference>
<evidence type="ECO:0000313" key="2">
    <source>
        <dbReference type="EMBL" id="ODN30668.1"/>
    </source>
</evidence>
<dbReference type="GO" id="GO:0019284">
    <property type="term" value="P:L-methionine salvage from S-adenosylmethionine"/>
    <property type="evidence" value="ECO:0007669"/>
    <property type="project" value="TreeGrafter"/>
</dbReference>
<dbReference type="CDD" id="cd09008">
    <property type="entry name" value="MTAN"/>
    <property type="match status" value="1"/>
</dbReference>
<comment type="caution">
    <text evidence="2">The sequence shown here is derived from an EMBL/GenBank/DDBJ whole genome shotgun (WGS) entry which is preliminary data.</text>
</comment>
<dbReference type="GO" id="GO:0009116">
    <property type="term" value="P:nucleoside metabolic process"/>
    <property type="evidence" value="ECO:0007669"/>
    <property type="project" value="InterPro"/>
</dbReference>
<sequence length="215" mass="23805">MVVVTGVLKEEIVGVFRELLPMLENGEILRRNYSRGIIGGNEVTVVYGFIGKIESAMMAQAVIDKFHPKYIIHCGSAGALSPELKIGDVVCGTVYYEHDFERSGMNALGASERLLEKIKDTYGAVKFGPIASGDILVSDRATKERIYSRFGALVVDMDSYAIAKVCWENGVEFCALKVVVDTSEEHALMEYEQNFRKFASLPSTIVSELLEKHLL</sequence>
<dbReference type="OrthoDB" id="44283at2"/>
<dbReference type="EMBL" id="LWAF01000004">
    <property type="protein sequence ID" value="ODN30668.1"/>
    <property type="molecule type" value="Genomic_DNA"/>
</dbReference>
<proteinExistence type="predicted"/>
<evidence type="ECO:0000313" key="3">
    <source>
        <dbReference type="Proteomes" id="UP000094570"/>
    </source>
</evidence>
<dbReference type="InterPro" id="IPR035994">
    <property type="entry name" value="Nucleoside_phosphorylase_sf"/>
</dbReference>
<name>A0A1E3G4U3_9BACT</name>
<dbReference type="GO" id="GO:0005829">
    <property type="term" value="C:cytosol"/>
    <property type="evidence" value="ECO:0007669"/>
    <property type="project" value="TreeGrafter"/>
</dbReference>
<dbReference type="STRING" id="1008305.A4H02_03780"/>